<comment type="caution">
    <text evidence="2">The sequence shown here is derived from an EMBL/GenBank/DDBJ whole genome shotgun (WGS) entry which is preliminary data.</text>
</comment>
<dbReference type="AlphaFoldDB" id="A0AAV0QSS9"/>
<feature type="compositionally biased region" description="Polar residues" evidence="1">
    <location>
        <begin position="38"/>
        <end position="58"/>
    </location>
</feature>
<protein>
    <submittedName>
        <fullName evidence="2">Uncharacterized protein</fullName>
    </submittedName>
</protein>
<organism evidence="2 3">
    <name type="scientific">Linum tenue</name>
    <dbReference type="NCBI Taxonomy" id="586396"/>
    <lineage>
        <taxon>Eukaryota</taxon>
        <taxon>Viridiplantae</taxon>
        <taxon>Streptophyta</taxon>
        <taxon>Embryophyta</taxon>
        <taxon>Tracheophyta</taxon>
        <taxon>Spermatophyta</taxon>
        <taxon>Magnoliopsida</taxon>
        <taxon>eudicotyledons</taxon>
        <taxon>Gunneridae</taxon>
        <taxon>Pentapetalae</taxon>
        <taxon>rosids</taxon>
        <taxon>fabids</taxon>
        <taxon>Malpighiales</taxon>
        <taxon>Linaceae</taxon>
        <taxon>Linum</taxon>
    </lineage>
</organism>
<evidence type="ECO:0000313" key="2">
    <source>
        <dbReference type="EMBL" id="CAI0548522.1"/>
    </source>
</evidence>
<reference evidence="2" key="1">
    <citation type="submission" date="2022-08" db="EMBL/GenBank/DDBJ databases">
        <authorList>
            <person name="Gutierrez-Valencia J."/>
        </authorList>
    </citation>
    <scope>NUCLEOTIDE SEQUENCE</scope>
</reference>
<name>A0AAV0QSS9_9ROSI</name>
<feature type="compositionally biased region" description="Pro residues" evidence="1">
    <location>
        <begin position="1"/>
        <end position="12"/>
    </location>
</feature>
<dbReference type="Proteomes" id="UP001154282">
    <property type="component" value="Unassembled WGS sequence"/>
</dbReference>
<feature type="region of interest" description="Disordered" evidence="1">
    <location>
        <begin position="1"/>
        <end position="61"/>
    </location>
</feature>
<feature type="non-terminal residue" evidence="2">
    <location>
        <position position="1"/>
    </location>
</feature>
<sequence length="105" mass="11267">ITIPILEPPLPIPDDDKVSAVNASSSSPTTAAAGDSAISTSPLPHSSNSTHDYYNYRSTPPAEVESPKIITIVAGRSPRPEYNNRRRYGAFLRDRVFPLASSSAN</sequence>
<gene>
    <name evidence="2" type="ORF">LITE_LOCUS44804</name>
</gene>
<proteinExistence type="predicted"/>
<evidence type="ECO:0000313" key="3">
    <source>
        <dbReference type="Proteomes" id="UP001154282"/>
    </source>
</evidence>
<evidence type="ECO:0000256" key="1">
    <source>
        <dbReference type="SAM" id="MobiDB-lite"/>
    </source>
</evidence>
<accession>A0AAV0QSS9</accession>
<keyword evidence="3" id="KW-1185">Reference proteome</keyword>
<dbReference type="EMBL" id="CAMGYJ010000010">
    <property type="protein sequence ID" value="CAI0548522.1"/>
    <property type="molecule type" value="Genomic_DNA"/>
</dbReference>
<feature type="compositionally biased region" description="Low complexity" evidence="1">
    <location>
        <begin position="19"/>
        <end position="37"/>
    </location>
</feature>